<name>A0A4R5V812_9RHOB</name>
<comment type="caution">
    <text evidence="2">The sequence shown here is derived from an EMBL/GenBank/DDBJ whole genome shotgun (WGS) entry which is preliminary data.</text>
</comment>
<sequence length="114" mass="12177">MKTAALAVAILAAFCVEGSAQDILSGQDIRSRIVGHSFHGRKGIMSVSLRYAEDGTVTMRAPVGAGAGTWSLSDNRLCVKIVTGPRRMDECLTFTRLSDGTYRASNGMRLTPAE</sequence>
<keyword evidence="1" id="KW-0732">Signal</keyword>
<dbReference type="OrthoDB" id="7857461at2"/>
<feature type="signal peptide" evidence="1">
    <location>
        <begin position="1"/>
        <end position="20"/>
    </location>
</feature>
<gene>
    <name evidence="2" type="ORF">E1832_10570</name>
</gene>
<evidence type="ECO:0000313" key="2">
    <source>
        <dbReference type="EMBL" id="TDK48094.1"/>
    </source>
</evidence>
<reference evidence="2 3" key="1">
    <citation type="submission" date="2019-03" db="EMBL/GenBank/DDBJ databases">
        <title>Ruegeria lutea sp. nov., a novel strain, isolated from marine sediment, the Masan Bay, South Korea.</title>
        <authorList>
            <person name="Kim J."/>
            <person name="Kim D.-Y."/>
            <person name="Lee S.-S."/>
        </authorList>
    </citation>
    <scope>NUCLEOTIDE SEQUENCE [LARGE SCALE GENOMIC DNA]</scope>
    <source>
        <strain evidence="2 3">318-1</strain>
    </source>
</reference>
<accession>A0A4R5V812</accession>
<feature type="chain" id="PRO_5020246935" evidence="1">
    <location>
        <begin position="21"/>
        <end position="114"/>
    </location>
</feature>
<dbReference type="EMBL" id="SMUV01000064">
    <property type="protein sequence ID" value="TDK48094.1"/>
    <property type="molecule type" value="Genomic_DNA"/>
</dbReference>
<protein>
    <submittedName>
        <fullName evidence="2">Uncharacterized protein</fullName>
    </submittedName>
</protein>
<evidence type="ECO:0000313" key="3">
    <source>
        <dbReference type="Proteomes" id="UP000295301"/>
    </source>
</evidence>
<dbReference type="AlphaFoldDB" id="A0A4R5V812"/>
<dbReference type="RefSeq" id="WP_133359719.1">
    <property type="nucleotide sequence ID" value="NZ_SMUV01000064.1"/>
</dbReference>
<organism evidence="2 3">
    <name type="scientific">Antarcticimicrobium luteum</name>
    <dbReference type="NCBI Taxonomy" id="2547397"/>
    <lineage>
        <taxon>Bacteria</taxon>
        <taxon>Pseudomonadati</taxon>
        <taxon>Pseudomonadota</taxon>
        <taxon>Alphaproteobacteria</taxon>
        <taxon>Rhodobacterales</taxon>
        <taxon>Paracoccaceae</taxon>
        <taxon>Antarcticimicrobium</taxon>
    </lineage>
</organism>
<dbReference type="Proteomes" id="UP000295301">
    <property type="component" value="Unassembled WGS sequence"/>
</dbReference>
<evidence type="ECO:0000256" key="1">
    <source>
        <dbReference type="SAM" id="SignalP"/>
    </source>
</evidence>
<keyword evidence="3" id="KW-1185">Reference proteome</keyword>
<proteinExistence type="predicted"/>